<gene>
    <name evidence="14" type="ORF">FRD01_12730</name>
</gene>
<sequence length="480" mass="52909">MRPLSLRTRTLLVVCVVVFVPVLFTWLTSPFEEAIEHSMRRSLKACTQDAIQLVRVQSPNSRYQELAESCSIWIRVFSPDGTLEADANGLGEPSWRERILFAPDPVPTLIGVDPELPPLSERSTVKTAEARGQAGICHLHQNGRLFICEYARHVELATQSTPRIIHAQSSSSRSLSNLYAERGAIMRLSLLVMLVAIVLGIWLSWRLTKPLGLLRDAVRERTVPVVSTSRIEVVGDDEVAELGHAFNDLLSALDTKNQANEAFMADMAHEIKNPVAAIRAVSESLERRPEVDAERAERLAKILKDSSARLDAVVNRFLELARAESGLPRADKSEVRVDELVKNIVESFSTDERYTAIEFDLASFKATVLGSAAHLETVVRNLVANAASFAKTAVRVRVERREDWVVIEVSDDGKGIAEDDLPRVFDRFFTRRDDGGGTGLGLAMVLALTRAHGGKVRVESEVGKGSTFIVELPALTGLSS</sequence>
<dbReference type="SMART" id="SM00304">
    <property type="entry name" value="HAMP"/>
    <property type="match status" value="1"/>
</dbReference>
<dbReference type="Gene3D" id="6.10.340.10">
    <property type="match status" value="1"/>
</dbReference>
<dbReference type="GO" id="GO:0016020">
    <property type="term" value="C:membrane"/>
    <property type="evidence" value="ECO:0007669"/>
    <property type="project" value="UniProtKB-SubCell"/>
</dbReference>
<keyword evidence="9" id="KW-0902">Two-component regulatory system</keyword>
<dbReference type="InterPro" id="IPR004358">
    <property type="entry name" value="Sig_transdc_His_kin-like_C"/>
</dbReference>
<dbReference type="AlphaFoldDB" id="A0A5B8XS53"/>
<evidence type="ECO:0000256" key="10">
    <source>
        <dbReference type="ARBA" id="ARBA00023136"/>
    </source>
</evidence>
<evidence type="ECO:0000256" key="2">
    <source>
        <dbReference type="ARBA" id="ARBA00004370"/>
    </source>
</evidence>
<dbReference type="InterPro" id="IPR050428">
    <property type="entry name" value="TCS_sensor_his_kinase"/>
</dbReference>
<evidence type="ECO:0000259" key="12">
    <source>
        <dbReference type="PROSITE" id="PS50109"/>
    </source>
</evidence>
<dbReference type="CDD" id="cd06225">
    <property type="entry name" value="HAMP"/>
    <property type="match status" value="1"/>
</dbReference>
<dbReference type="SMART" id="SM00387">
    <property type="entry name" value="HATPase_c"/>
    <property type="match status" value="1"/>
</dbReference>
<dbReference type="Pfam" id="PF00672">
    <property type="entry name" value="HAMP"/>
    <property type="match status" value="1"/>
</dbReference>
<evidence type="ECO:0000256" key="4">
    <source>
        <dbReference type="ARBA" id="ARBA00022553"/>
    </source>
</evidence>
<dbReference type="Pfam" id="PF00512">
    <property type="entry name" value="HisKA"/>
    <property type="match status" value="1"/>
</dbReference>
<dbReference type="Proteomes" id="UP000321595">
    <property type="component" value="Chromosome"/>
</dbReference>
<dbReference type="CDD" id="cd00082">
    <property type="entry name" value="HisKA"/>
    <property type="match status" value="1"/>
</dbReference>
<dbReference type="KEGG" id="bbae:FRD01_12730"/>
<dbReference type="InterPro" id="IPR003594">
    <property type="entry name" value="HATPase_dom"/>
</dbReference>
<evidence type="ECO:0000256" key="11">
    <source>
        <dbReference type="SAM" id="Phobius"/>
    </source>
</evidence>
<proteinExistence type="predicted"/>
<feature type="domain" description="Histidine kinase" evidence="12">
    <location>
        <begin position="266"/>
        <end position="476"/>
    </location>
</feature>
<keyword evidence="4" id="KW-0597">Phosphoprotein</keyword>
<reference evidence="14 15" key="1">
    <citation type="submission" date="2019-08" db="EMBL/GenBank/DDBJ databases">
        <authorList>
            <person name="Liang Q."/>
        </authorList>
    </citation>
    <scope>NUCLEOTIDE SEQUENCE [LARGE SCALE GENOMIC DNA]</scope>
    <source>
        <strain evidence="14 15">V1718</strain>
    </source>
</reference>
<accession>A0A5B8XS53</accession>
<comment type="subcellular location">
    <subcellularLocation>
        <location evidence="2">Membrane</location>
    </subcellularLocation>
</comment>
<dbReference type="InterPro" id="IPR036890">
    <property type="entry name" value="HATPase_C_sf"/>
</dbReference>
<evidence type="ECO:0000259" key="13">
    <source>
        <dbReference type="PROSITE" id="PS50885"/>
    </source>
</evidence>
<dbReference type="PANTHER" id="PTHR45436:SF5">
    <property type="entry name" value="SENSOR HISTIDINE KINASE TRCS"/>
    <property type="match status" value="1"/>
</dbReference>
<dbReference type="SUPFAM" id="SSF55874">
    <property type="entry name" value="ATPase domain of HSP90 chaperone/DNA topoisomerase II/histidine kinase"/>
    <property type="match status" value="1"/>
</dbReference>
<evidence type="ECO:0000313" key="14">
    <source>
        <dbReference type="EMBL" id="QED28081.1"/>
    </source>
</evidence>
<evidence type="ECO:0000256" key="8">
    <source>
        <dbReference type="ARBA" id="ARBA00022989"/>
    </source>
</evidence>
<dbReference type="GO" id="GO:0000155">
    <property type="term" value="F:phosphorelay sensor kinase activity"/>
    <property type="evidence" value="ECO:0007669"/>
    <property type="project" value="InterPro"/>
</dbReference>
<name>A0A5B8XS53_9DELT</name>
<dbReference type="PROSITE" id="PS50109">
    <property type="entry name" value="HIS_KIN"/>
    <property type="match status" value="1"/>
</dbReference>
<dbReference type="PRINTS" id="PR00344">
    <property type="entry name" value="BCTRLSENSOR"/>
</dbReference>
<dbReference type="InterPro" id="IPR005467">
    <property type="entry name" value="His_kinase_dom"/>
</dbReference>
<dbReference type="PROSITE" id="PS50885">
    <property type="entry name" value="HAMP"/>
    <property type="match status" value="1"/>
</dbReference>
<keyword evidence="7 14" id="KW-0418">Kinase</keyword>
<comment type="catalytic activity">
    <reaction evidence="1">
        <text>ATP + protein L-histidine = ADP + protein N-phospho-L-histidine.</text>
        <dbReference type="EC" id="2.7.13.3"/>
    </reaction>
</comment>
<dbReference type="InterPro" id="IPR036097">
    <property type="entry name" value="HisK_dim/P_sf"/>
</dbReference>
<evidence type="ECO:0000313" key="15">
    <source>
        <dbReference type="Proteomes" id="UP000321595"/>
    </source>
</evidence>
<dbReference type="EC" id="2.7.13.3" evidence="3"/>
<keyword evidence="10 11" id="KW-0472">Membrane</keyword>
<keyword evidence="15" id="KW-1185">Reference proteome</keyword>
<dbReference type="InterPro" id="IPR003660">
    <property type="entry name" value="HAMP_dom"/>
</dbReference>
<dbReference type="SUPFAM" id="SSF47384">
    <property type="entry name" value="Homodimeric domain of signal transducing histidine kinase"/>
    <property type="match status" value="1"/>
</dbReference>
<dbReference type="PANTHER" id="PTHR45436">
    <property type="entry name" value="SENSOR HISTIDINE KINASE YKOH"/>
    <property type="match status" value="1"/>
</dbReference>
<evidence type="ECO:0000256" key="1">
    <source>
        <dbReference type="ARBA" id="ARBA00000085"/>
    </source>
</evidence>
<dbReference type="OrthoDB" id="9815202at2"/>
<dbReference type="CDD" id="cd00075">
    <property type="entry name" value="HATPase"/>
    <property type="match status" value="1"/>
</dbReference>
<dbReference type="Gene3D" id="3.30.565.10">
    <property type="entry name" value="Histidine kinase-like ATPase, C-terminal domain"/>
    <property type="match status" value="1"/>
</dbReference>
<protein>
    <recommendedName>
        <fullName evidence="3">histidine kinase</fullName>
        <ecNumber evidence="3">2.7.13.3</ecNumber>
    </recommendedName>
</protein>
<evidence type="ECO:0000256" key="6">
    <source>
        <dbReference type="ARBA" id="ARBA00022692"/>
    </source>
</evidence>
<organism evidence="14 15">
    <name type="scientific">Microvenator marinus</name>
    <dbReference type="NCBI Taxonomy" id="2600177"/>
    <lineage>
        <taxon>Bacteria</taxon>
        <taxon>Deltaproteobacteria</taxon>
        <taxon>Bradymonadales</taxon>
        <taxon>Microvenatoraceae</taxon>
        <taxon>Microvenator</taxon>
    </lineage>
</organism>
<dbReference type="EMBL" id="CP042467">
    <property type="protein sequence ID" value="QED28081.1"/>
    <property type="molecule type" value="Genomic_DNA"/>
</dbReference>
<dbReference type="RefSeq" id="WP_146960189.1">
    <property type="nucleotide sequence ID" value="NZ_CP042467.1"/>
</dbReference>
<evidence type="ECO:0000256" key="9">
    <source>
        <dbReference type="ARBA" id="ARBA00023012"/>
    </source>
</evidence>
<evidence type="ECO:0000256" key="5">
    <source>
        <dbReference type="ARBA" id="ARBA00022679"/>
    </source>
</evidence>
<feature type="domain" description="HAMP" evidence="13">
    <location>
        <begin position="205"/>
        <end position="258"/>
    </location>
</feature>
<dbReference type="InterPro" id="IPR003661">
    <property type="entry name" value="HisK_dim/P_dom"/>
</dbReference>
<dbReference type="Gene3D" id="1.10.287.130">
    <property type="match status" value="1"/>
</dbReference>
<keyword evidence="8 11" id="KW-1133">Transmembrane helix</keyword>
<keyword evidence="6 11" id="KW-0812">Transmembrane</keyword>
<feature type="transmembrane region" description="Helical" evidence="11">
    <location>
        <begin position="184"/>
        <end position="205"/>
    </location>
</feature>
<keyword evidence="5" id="KW-0808">Transferase</keyword>
<dbReference type="Pfam" id="PF02518">
    <property type="entry name" value="HATPase_c"/>
    <property type="match status" value="1"/>
</dbReference>
<dbReference type="SMART" id="SM00388">
    <property type="entry name" value="HisKA"/>
    <property type="match status" value="1"/>
</dbReference>
<evidence type="ECO:0000256" key="3">
    <source>
        <dbReference type="ARBA" id="ARBA00012438"/>
    </source>
</evidence>
<evidence type="ECO:0000256" key="7">
    <source>
        <dbReference type="ARBA" id="ARBA00022777"/>
    </source>
</evidence>